<comment type="similarity">
    <text evidence="2">To ferredoxins from P.putida and C.tartarivorum, ferredoxin I from A.vinelandii, ferredoxin II from D.desulfuricans.</text>
</comment>
<evidence type="ECO:0000256" key="7">
    <source>
        <dbReference type="ARBA" id="ARBA00023004"/>
    </source>
</evidence>
<dbReference type="InterPro" id="IPR007859">
    <property type="entry name" value="ETF-QO/FixX_C"/>
</dbReference>
<evidence type="ECO:0000256" key="9">
    <source>
        <dbReference type="ARBA" id="ARBA00023231"/>
    </source>
</evidence>
<evidence type="ECO:0000256" key="6">
    <source>
        <dbReference type="ARBA" id="ARBA00022982"/>
    </source>
</evidence>
<evidence type="ECO:0000256" key="4">
    <source>
        <dbReference type="ARBA" id="ARBA00022448"/>
    </source>
</evidence>
<sequence length="94" mass="10770">MRLEDKLYLDGYKIDEIGGSHLVIKDMSVCLDCELQQCLYICPSGVYEFDAERGEIEVNYDACLECGTCRIACQYNNIDWRYPRGGFGVSYKFG</sequence>
<gene>
    <name evidence="11" type="ORF">MNBD_IGNAVI01-339</name>
</gene>
<evidence type="ECO:0000256" key="8">
    <source>
        <dbReference type="ARBA" id="ARBA00023014"/>
    </source>
</evidence>
<dbReference type="PANTHER" id="PTHR43082">
    <property type="entry name" value="FERREDOXIN-LIKE"/>
    <property type="match status" value="1"/>
</dbReference>
<dbReference type="PANTHER" id="PTHR43082:SF3">
    <property type="entry name" value="FERREDOXIN-LIKE PROTEIN YDIT"/>
    <property type="match status" value="1"/>
</dbReference>
<evidence type="ECO:0000256" key="2">
    <source>
        <dbReference type="ARBA" id="ARBA00009192"/>
    </source>
</evidence>
<keyword evidence="6" id="KW-0249">Electron transport</keyword>
<keyword evidence="4" id="KW-0813">Transport</keyword>
<feature type="domain" description="4Fe-4S ferredoxin-type" evidence="10">
    <location>
        <begin position="54"/>
        <end position="83"/>
    </location>
</feature>
<evidence type="ECO:0000256" key="5">
    <source>
        <dbReference type="ARBA" id="ARBA00022723"/>
    </source>
</evidence>
<comment type="function">
    <text evidence="1">Could be a 3Fe-4S cluster-containing protein.</text>
</comment>
<accession>A0A3B1CCN0</accession>
<proteinExistence type="predicted"/>
<evidence type="ECO:0000256" key="1">
    <source>
        <dbReference type="ARBA" id="ARBA00003208"/>
    </source>
</evidence>
<dbReference type="PIRSF" id="PIRSF036548">
    <property type="entry name" value="Fdx_FixX"/>
    <property type="match status" value="1"/>
</dbReference>
<organism evidence="11">
    <name type="scientific">hydrothermal vent metagenome</name>
    <dbReference type="NCBI Taxonomy" id="652676"/>
    <lineage>
        <taxon>unclassified sequences</taxon>
        <taxon>metagenomes</taxon>
        <taxon>ecological metagenomes</taxon>
    </lineage>
</organism>
<dbReference type="AlphaFoldDB" id="A0A3B1CCN0"/>
<evidence type="ECO:0000259" key="10">
    <source>
        <dbReference type="PROSITE" id="PS51379"/>
    </source>
</evidence>
<keyword evidence="8" id="KW-0411">Iron-sulfur</keyword>
<dbReference type="SUPFAM" id="SSF54862">
    <property type="entry name" value="4Fe-4S ferredoxins"/>
    <property type="match status" value="1"/>
</dbReference>
<dbReference type="PROSITE" id="PS51379">
    <property type="entry name" value="4FE4S_FER_2"/>
    <property type="match status" value="2"/>
</dbReference>
<name>A0A3B1CCN0_9ZZZZ</name>
<evidence type="ECO:0000256" key="3">
    <source>
        <dbReference type="ARBA" id="ARBA00020378"/>
    </source>
</evidence>
<dbReference type="Pfam" id="PF05187">
    <property type="entry name" value="Fer4_ETF_QO"/>
    <property type="match status" value="1"/>
</dbReference>
<protein>
    <recommendedName>
        <fullName evidence="3">Ferredoxin-like protein</fullName>
    </recommendedName>
</protein>
<keyword evidence="7" id="KW-0408">Iron</keyword>
<dbReference type="Gene3D" id="3.30.70.20">
    <property type="match status" value="1"/>
</dbReference>
<dbReference type="InterPro" id="IPR012206">
    <property type="entry name" value="Fd_FixX"/>
</dbReference>
<reference evidence="11" key="1">
    <citation type="submission" date="2018-06" db="EMBL/GenBank/DDBJ databases">
        <authorList>
            <person name="Zhirakovskaya E."/>
        </authorList>
    </citation>
    <scope>NUCLEOTIDE SEQUENCE</scope>
</reference>
<feature type="domain" description="4Fe-4S ferredoxin-type" evidence="10">
    <location>
        <begin position="20"/>
        <end position="52"/>
    </location>
</feature>
<dbReference type="GO" id="GO:0005506">
    <property type="term" value="F:iron ion binding"/>
    <property type="evidence" value="ECO:0007669"/>
    <property type="project" value="InterPro"/>
</dbReference>
<evidence type="ECO:0000313" key="11">
    <source>
        <dbReference type="EMBL" id="VAX24411.1"/>
    </source>
</evidence>
<dbReference type="InterPro" id="IPR017896">
    <property type="entry name" value="4Fe4S_Fe-S-bd"/>
</dbReference>
<dbReference type="GO" id="GO:0051536">
    <property type="term" value="F:iron-sulfur cluster binding"/>
    <property type="evidence" value="ECO:0007669"/>
    <property type="project" value="UniProtKB-KW"/>
</dbReference>
<keyword evidence="9" id="KW-0535">Nitrogen fixation</keyword>
<dbReference type="EMBL" id="UOGD01000273">
    <property type="protein sequence ID" value="VAX24411.1"/>
    <property type="molecule type" value="Genomic_DNA"/>
</dbReference>
<keyword evidence="5" id="KW-0479">Metal-binding</keyword>